<dbReference type="RefSeq" id="XP_069197222.1">
    <property type="nucleotide sequence ID" value="XM_069348301.1"/>
</dbReference>
<keyword evidence="2" id="KW-1185">Reference proteome</keyword>
<evidence type="ECO:0000313" key="2">
    <source>
        <dbReference type="Proteomes" id="UP001562354"/>
    </source>
</evidence>
<gene>
    <name evidence="1" type="ORF">AAFC00_006112</name>
</gene>
<dbReference type="EMBL" id="JBFMKM010000014">
    <property type="protein sequence ID" value="KAL1297540.1"/>
    <property type="molecule type" value="Genomic_DNA"/>
</dbReference>
<dbReference type="Proteomes" id="UP001562354">
    <property type="component" value="Unassembled WGS sequence"/>
</dbReference>
<dbReference type="GeneID" id="95979811"/>
<sequence length="165" mass="18444">MEFLDAYNEWRSHTFWYTLNATGNVQETVHQATENGMQELSTEMSGSLSTIAGLELDENRIACLSKVIDNAVALGRTLSLQRARYVFVMPEPSGNLDLPFDEELMEDVFGDEDSNDRLVRCVAFPALLKYGDELGDDMHLNNVIVKAKVFCYTVEGCKMSDVSAS</sequence>
<comment type="caution">
    <text evidence="1">The sequence shown here is derived from an EMBL/GenBank/DDBJ whole genome shotgun (WGS) entry which is preliminary data.</text>
</comment>
<accession>A0ABR3P4I3</accession>
<reference evidence="1 2" key="1">
    <citation type="submission" date="2024-07" db="EMBL/GenBank/DDBJ databases">
        <title>Draft sequence of the Neodothiora populina.</title>
        <authorList>
            <person name="Drown D.D."/>
            <person name="Schuette U.S."/>
            <person name="Buechlein A.B."/>
            <person name="Rusch D.R."/>
            <person name="Winton L.W."/>
            <person name="Adams G.A."/>
        </authorList>
    </citation>
    <scope>NUCLEOTIDE SEQUENCE [LARGE SCALE GENOMIC DNA]</scope>
    <source>
        <strain evidence="1 2">CPC 39397</strain>
    </source>
</reference>
<evidence type="ECO:0000313" key="1">
    <source>
        <dbReference type="EMBL" id="KAL1297540.1"/>
    </source>
</evidence>
<name>A0ABR3P4I3_9PEZI</name>
<protein>
    <submittedName>
        <fullName evidence="1">Uncharacterized protein</fullName>
    </submittedName>
</protein>
<proteinExistence type="predicted"/>
<organism evidence="1 2">
    <name type="scientific">Neodothiora populina</name>
    <dbReference type="NCBI Taxonomy" id="2781224"/>
    <lineage>
        <taxon>Eukaryota</taxon>
        <taxon>Fungi</taxon>
        <taxon>Dikarya</taxon>
        <taxon>Ascomycota</taxon>
        <taxon>Pezizomycotina</taxon>
        <taxon>Dothideomycetes</taxon>
        <taxon>Dothideomycetidae</taxon>
        <taxon>Dothideales</taxon>
        <taxon>Dothioraceae</taxon>
        <taxon>Neodothiora</taxon>
    </lineage>
</organism>